<dbReference type="GO" id="GO:0005886">
    <property type="term" value="C:plasma membrane"/>
    <property type="evidence" value="ECO:0007669"/>
    <property type="project" value="UniProtKB-SubCell"/>
</dbReference>
<feature type="transmembrane region" description="Helical" evidence="7">
    <location>
        <begin position="89"/>
        <end position="107"/>
    </location>
</feature>
<evidence type="ECO:0000256" key="5">
    <source>
        <dbReference type="ARBA" id="ARBA00022989"/>
    </source>
</evidence>
<keyword evidence="3" id="KW-1003">Cell membrane</keyword>
<keyword evidence="6 7" id="KW-0472">Membrane</keyword>
<dbReference type="Pfam" id="PF07690">
    <property type="entry name" value="MFS_1"/>
    <property type="match status" value="2"/>
</dbReference>
<name>A0A836LJ74_9TRYP</name>
<dbReference type="Proteomes" id="UP000674318">
    <property type="component" value="Unassembled WGS sequence"/>
</dbReference>
<keyword evidence="5 7" id="KW-1133">Transmembrane helix</keyword>
<dbReference type="EMBL" id="JAFJZO010000009">
    <property type="protein sequence ID" value="KAG5510531.1"/>
    <property type="molecule type" value="Genomic_DNA"/>
</dbReference>
<evidence type="ECO:0000256" key="2">
    <source>
        <dbReference type="ARBA" id="ARBA00022448"/>
    </source>
</evidence>
<sequence>MQKEHQGSGTRMCATYAKLFKAHVLDVHVPNVLVGISSSIEVPLVVILGRRIGASFSAIADYVTVAPMCRVLLDIPFGIVIEYVGVQNVMIFCLLLNVIASVIGLSVSNSASLFIFCVLSGSSLGGFFLARHIFVAGITSKKYRGLLMAILAGLLRWSHVIGPVASGLFAVHSGDIRYSFVLSAASSGMALMSLSFAMWSTRQKQVCEQSCPTSAVSSVDATPLCSAQGGDPLNVVQHYPVGAVRDNVCAGTLLLPQATASSMTRIGGTLNGSDTAHHGVIVGAETSVIVPPPHIEGFHNGYAKDDVRTQSGRSCEVHTCAKAKQGHYFHLETLWGTLVDYWSVIWRLGMYHVLLTALRGNRKLLITFAGMRASMTDAQVSYLLGFSFIFDAILFPLGGLVMDQCGRQFAMIPVAVGLGTVYMFLPLCTTKQQLLMVSSAFGIVDALGCGLIMTLTADRAPLRYGAPYFGVMRMVQDIGHAAGARGVSSLIHYAGFNVCCWILAAIGFFTAAWGFYGVPRETDTLPKTSRLDQAASVAREGCLCKLSFGSRGSEETALLKTASLSTTTPTMTYGTVALPPPLG</sequence>
<dbReference type="RefSeq" id="XP_067759135.1">
    <property type="nucleotide sequence ID" value="XM_067902776.1"/>
</dbReference>
<evidence type="ECO:0008006" key="10">
    <source>
        <dbReference type="Google" id="ProtNLM"/>
    </source>
</evidence>
<dbReference type="InterPro" id="IPR036259">
    <property type="entry name" value="MFS_trans_sf"/>
</dbReference>
<dbReference type="PANTHER" id="PTHR23517:SF3">
    <property type="entry name" value="INTEGRAL MEMBRANE TRANSPORT PROTEIN"/>
    <property type="match status" value="1"/>
</dbReference>
<dbReference type="OrthoDB" id="6339427at2759"/>
<evidence type="ECO:0000256" key="7">
    <source>
        <dbReference type="SAM" id="Phobius"/>
    </source>
</evidence>
<gene>
    <name evidence="8" type="ORF">JKF63_06828</name>
</gene>
<protein>
    <recommendedName>
        <fullName evidence="10">Integral membrane transport protein</fullName>
    </recommendedName>
</protein>
<keyword evidence="9" id="KW-1185">Reference proteome</keyword>
<dbReference type="Gene3D" id="1.20.1250.20">
    <property type="entry name" value="MFS general substrate transporter like domains"/>
    <property type="match status" value="2"/>
</dbReference>
<dbReference type="InterPro" id="IPR011701">
    <property type="entry name" value="MFS"/>
</dbReference>
<feature type="transmembrane region" description="Helical" evidence="7">
    <location>
        <begin position="494"/>
        <end position="518"/>
    </location>
</feature>
<reference evidence="8 9" key="1">
    <citation type="submission" date="2021-02" db="EMBL/GenBank/DDBJ databases">
        <title>Porcisia hertigi Genome sequencing and assembly.</title>
        <authorList>
            <person name="Almutairi H."/>
            <person name="Gatherer D."/>
        </authorList>
    </citation>
    <scope>NUCLEOTIDE SEQUENCE [LARGE SCALE GENOMIC DNA]</scope>
    <source>
        <strain evidence="8 9">C119</strain>
    </source>
</reference>
<dbReference type="InterPro" id="IPR050171">
    <property type="entry name" value="MFS_Transporters"/>
</dbReference>
<feature type="transmembrane region" description="Helical" evidence="7">
    <location>
        <begin position="408"/>
        <end position="427"/>
    </location>
</feature>
<feature type="transmembrane region" description="Helical" evidence="7">
    <location>
        <begin position="380"/>
        <end position="402"/>
    </location>
</feature>
<dbReference type="PANTHER" id="PTHR23517">
    <property type="entry name" value="RESISTANCE PROTEIN MDTM, PUTATIVE-RELATED-RELATED"/>
    <property type="match status" value="1"/>
</dbReference>
<comment type="subcellular location">
    <subcellularLocation>
        <location evidence="1">Cell membrane</location>
        <topology evidence="1">Multi-pass membrane protein</topology>
    </subcellularLocation>
</comment>
<evidence type="ECO:0000256" key="3">
    <source>
        <dbReference type="ARBA" id="ARBA00022475"/>
    </source>
</evidence>
<evidence type="ECO:0000256" key="1">
    <source>
        <dbReference type="ARBA" id="ARBA00004651"/>
    </source>
</evidence>
<feature type="transmembrane region" description="Helical" evidence="7">
    <location>
        <begin position="434"/>
        <end position="455"/>
    </location>
</feature>
<evidence type="ECO:0000256" key="4">
    <source>
        <dbReference type="ARBA" id="ARBA00022692"/>
    </source>
</evidence>
<evidence type="ECO:0000313" key="8">
    <source>
        <dbReference type="EMBL" id="KAG5510531.1"/>
    </source>
</evidence>
<keyword evidence="4 7" id="KW-0812">Transmembrane</keyword>
<dbReference type="AlphaFoldDB" id="A0A836LJ74"/>
<evidence type="ECO:0000256" key="6">
    <source>
        <dbReference type="ARBA" id="ARBA00023136"/>
    </source>
</evidence>
<feature type="transmembrane region" description="Helical" evidence="7">
    <location>
        <begin position="113"/>
        <end position="134"/>
    </location>
</feature>
<evidence type="ECO:0000313" key="9">
    <source>
        <dbReference type="Proteomes" id="UP000674318"/>
    </source>
</evidence>
<accession>A0A836LJ74</accession>
<dbReference type="SUPFAM" id="SSF103473">
    <property type="entry name" value="MFS general substrate transporter"/>
    <property type="match status" value="1"/>
</dbReference>
<feature type="transmembrane region" description="Helical" evidence="7">
    <location>
        <begin position="176"/>
        <end position="199"/>
    </location>
</feature>
<comment type="caution">
    <text evidence="8">The sequence shown here is derived from an EMBL/GenBank/DDBJ whole genome shotgun (WGS) entry which is preliminary data.</text>
</comment>
<feature type="transmembrane region" description="Helical" evidence="7">
    <location>
        <begin position="146"/>
        <end position="170"/>
    </location>
</feature>
<dbReference type="GO" id="GO:0022857">
    <property type="term" value="F:transmembrane transporter activity"/>
    <property type="evidence" value="ECO:0007669"/>
    <property type="project" value="InterPro"/>
</dbReference>
<dbReference type="GeneID" id="94292853"/>
<organism evidence="8 9">
    <name type="scientific">Porcisia hertigi</name>
    <dbReference type="NCBI Taxonomy" id="2761500"/>
    <lineage>
        <taxon>Eukaryota</taxon>
        <taxon>Discoba</taxon>
        <taxon>Euglenozoa</taxon>
        <taxon>Kinetoplastea</taxon>
        <taxon>Metakinetoplastina</taxon>
        <taxon>Trypanosomatida</taxon>
        <taxon>Trypanosomatidae</taxon>
        <taxon>Leishmaniinae</taxon>
        <taxon>Porcisia</taxon>
    </lineage>
</organism>
<dbReference type="KEGG" id="phet:94292853"/>
<keyword evidence="2" id="KW-0813">Transport</keyword>
<proteinExistence type="predicted"/>